<comment type="caution">
    <text evidence="3">The sequence shown here is derived from an EMBL/GenBank/DDBJ whole genome shotgun (WGS) entry which is preliminary data.</text>
</comment>
<feature type="transmembrane region" description="Helical" evidence="1">
    <location>
        <begin position="293"/>
        <end position="315"/>
    </location>
</feature>
<gene>
    <name evidence="3" type="ORF">L0635_02695</name>
</gene>
<feature type="transmembrane region" description="Helical" evidence="1">
    <location>
        <begin position="239"/>
        <end position="257"/>
    </location>
</feature>
<evidence type="ECO:0000256" key="1">
    <source>
        <dbReference type="SAM" id="Phobius"/>
    </source>
</evidence>
<accession>A0ABT4ISK9</accession>
<feature type="transmembrane region" description="Helical" evidence="1">
    <location>
        <begin position="45"/>
        <end position="66"/>
    </location>
</feature>
<organism evidence="3 4">
    <name type="scientific">Vreelandella janggokensis</name>
    <dbReference type="NCBI Taxonomy" id="370767"/>
    <lineage>
        <taxon>Bacteria</taxon>
        <taxon>Pseudomonadati</taxon>
        <taxon>Pseudomonadota</taxon>
        <taxon>Gammaproteobacteria</taxon>
        <taxon>Oceanospirillales</taxon>
        <taxon>Halomonadaceae</taxon>
        <taxon>Vreelandella</taxon>
    </lineage>
</organism>
<keyword evidence="1" id="KW-0812">Transmembrane</keyword>
<reference evidence="3 4" key="1">
    <citation type="submission" date="2022-02" db="EMBL/GenBank/DDBJ databases">
        <title>Study of halophilic communities from a Mexican lake.</title>
        <authorList>
            <person name="Hernandez-Soto L.M."/>
            <person name="Martinez-Abarca F."/>
            <person name="Ramirez-Saad H.C."/>
            <person name="Aguirre-Garrido J.F."/>
        </authorList>
    </citation>
    <scope>NUCLEOTIDE SEQUENCE [LARGE SCALE GENOMIC DNA]</scope>
    <source>
        <strain evidence="3 4">Hjan13</strain>
    </source>
</reference>
<feature type="transmembrane region" description="Helical" evidence="1">
    <location>
        <begin position="214"/>
        <end position="233"/>
    </location>
</feature>
<feature type="domain" description="DUF2157" evidence="2">
    <location>
        <begin position="11"/>
        <end position="151"/>
    </location>
</feature>
<dbReference type="EMBL" id="JAKNQU010000001">
    <property type="protein sequence ID" value="MCZ0925987.1"/>
    <property type="molecule type" value="Genomic_DNA"/>
</dbReference>
<feature type="transmembrane region" description="Helical" evidence="1">
    <location>
        <begin position="149"/>
        <end position="166"/>
    </location>
</feature>
<feature type="transmembrane region" description="Helical" evidence="1">
    <location>
        <begin position="98"/>
        <end position="121"/>
    </location>
</feature>
<sequence length="324" mass="36364">MASKRRELVSLIEQGTLPPEQVARAVDVAELSPSSRAWAVLIDRLLLWLGGLALAFAVLFFIAYNWAEMGRWPRFALVQVALVLAAGVAVWGTTRRLIFKVAITAASLLVGVLLALLGQVYQTGADPWQLFFAWAVLTLPWVWVARFEVLWVLWLGLLNVSLWLYFDTWGGALDIWFISSDAIFWWLFALNTTALAVWEWGLQRRGWRSSRWGIRLLALGSGVTVTFLMMTWIVNSASFAPTLVVYPLWLLALYSMYRLWRPDLLLVAGGCVSVISVVTLLMARFLIGKDEWQAGSMLMLALVVLALGAGAVVWLKRLHLEVTQ</sequence>
<proteinExistence type="predicted"/>
<evidence type="ECO:0000313" key="3">
    <source>
        <dbReference type="EMBL" id="MCZ0925987.1"/>
    </source>
</evidence>
<dbReference type="Proteomes" id="UP001321125">
    <property type="component" value="Unassembled WGS sequence"/>
</dbReference>
<keyword evidence="1" id="KW-0472">Membrane</keyword>
<feature type="transmembrane region" description="Helical" evidence="1">
    <location>
        <begin position="72"/>
        <end position="91"/>
    </location>
</feature>
<feature type="transmembrane region" description="Helical" evidence="1">
    <location>
        <begin position="182"/>
        <end position="202"/>
    </location>
</feature>
<evidence type="ECO:0000259" key="2">
    <source>
        <dbReference type="Pfam" id="PF09925"/>
    </source>
</evidence>
<protein>
    <submittedName>
        <fullName evidence="3">DUF2157 domain-containing protein</fullName>
    </submittedName>
</protein>
<dbReference type="RefSeq" id="WP_268901054.1">
    <property type="nucleotide sequence ID" value="NZ_JAKNQT010000004.1"/>
</dbReference>
<feature type="transmembrane region" description="Helical" evidence="1">
    <location>
        <begin position="127"/>
        <end position="144"/>
    </location>
</feature>
<dbReference type="Pfam" id="PF09925">
    <property type="entry name" value="DUF2157"/>
    <property type="match status" value="1"/>
</dbReference>
<keyword evidence="4" id="KW-1185">Reference proteome</keyword>
<name>A0ABT4ISK9_9GAMM</name>
<evidence type="ECO:0000313" key="4">
    <source>
        <dbReference type="Proteomes" id="UP001321125"/>
    </source>
</evidence>
<dbReference type="InterPro" id="IPR018677">
    <property type="entry name" value="DUF2157"/>
</dbReference>
<feature type="transmembrane region" description="Helical" evidence="1">
    <location>
        <begin position="264"/>
        <end position="287"/>
    </location>
</feature>
<keyword evidence="1" id="KW-1133">Transmembrane helix</keyword>